<dbReference type="Gene3D" id="1.10.510.10">
    <property type="entry name" value="Transferase(Phosphotransferase) domain 1"/>
    <property type="match status" value="1"/>
</dbReference>
<sequence>MEPAAESISVRSMRLNDMLAGPTIMATSSLNKELLFDAFILLFDECNNEFMKTNSIIANFVNKFKMIIPELKSLRVNRYDFESKQVIGKGHFGEVELVTERHTKDVFAMKVLKKENLLNKRDISFFEYERDIMVSSSSPFLTKLHYAFQDFKNLYLVMDYHPGGDFANLIDKFNGSLPEEMSKFYIAELLLAVKHLHTMGFAHRDIKPENMMLDRVGHLKLVDFGSSAKLNRDGKICTRMPVGTSEYLAPEVLLFMQSNLKTMDGYGPQCDLWSVGIVAYEMVTGDTPFNSEQQAVIYSNILKFDNIVKYPSLQKISSSYKQMIECLVCHVDKRFTVDMMLDLEIFSRININTLQDQVPPYIPSLSSDNDVSNFPIHERVCPALNINDLKKQKQFSGRELPFIGFTYSLQVSKRNQSYFMSNNPELEISIRNKRKELEDAQVLIQAYEEKLAEYDELFAENEKKIKKMEEENVVLQVDVTSLSSELGRLTKISETSDTSHEDINTIEKKQAEMVKNEIDKWEIKTMNELYNIEELKVQNEDLQAQNTELQSQLSKHQEDIKRYQTTENQLQKKILKYKSKLRHMERHSKQLTEENNIDNQVATLMNEIKIKEDAFGVEKNQLNIDNQSLKKKILVMEKDLDNLNSKVSEFAKKEAAMISEHNNKCKIMSIDFESKLNSFNQEKDKEIEKLHARIAQMQQQFSESLISFEKHETAISTKENTEKEFESELKNREQEIRDLKLDLRILQRKLKTSEDTIISLREYHKDSRNNFKQEIAKIQEETNLQIKNKDNELTTLKDNIENLNKDLESLQLKLEKEIAERQRLDGELSKLNNESKIWNSEKSALERQILEYKTKFNNSERNIKTLQDLITVQDEQLEGFEDTILTLKNKEKQLLDDIKIKQNENEKTRNELREAKKMYNEEKSMRILAESRGKTMECVQDNVKAELKLLTDRVHEKNVEIDSLKKQLDEVNSNLRDKSTTFYTLQIESEKATKELNRVKTEISEIITQKQLLKEANVRLTAQLEAMVEDSNVMQNVISKYKNGIMEQKVYYEERLIKADATILQQTKLIDFLQTKFDEVTKKKRTLGDMLFSGKNKENIDQKEIESLLNSERSKSKDLATKLYQTQAELNMIKTQGPLTTHLAPTRLHFESNSPAYNKSTNSAVFHSFEVNICKRGGLQCSYCKNEIMNGQQISQCQECRVSTHVTCSHELRPDCTPLPKEKIATAPVINDSEKTSKIDSWVTIWDNTKQIWDRKYAKFENGILQILNDKYDKQSFYTLPLMMTSNIVKVVDIAESNDSTFDKNTNEDYDQMFKIEVYNLNSGWMTLFLYIIVSSVSEKLKWINIIREFLENSECIAQAQPNHDYKDIIYTFQKDNLINVNCVQQISQSVFLLGAVEGLFSVHIKTQHEQIKHDLIPIIGPKLVKDIVFLPKLQLVLMIAGSTKEILKCNMRTVTLNAELSIMSKPVIEVVRIIDEIRQSQPSKSGLTMSELKEVNCISASRCNEIVAIGSEHNITVLKWQDTQFIVTKILKTNVSTKCICFMPTGIIFTTNSFYKIEIENFSCKRFFTDSIAKSHDYRPMFVCELTKNKEYLLCYNVYGVFVDADGKKTRSGEMKWPYSPNSFAFKKPFLIIVSESEISIIKITQSCCIDEDTWSITSTKQPKDQVVLNINHPTLLGGSDIFLKNTNDFQGTCSIFQLEPSKIIRNSVASSDTLDTLDTQDTCDESEFSFTSSMLENLDEEQKPGENTKKVCFSSDVQYNST</sequence>
<evidence type="ECO:0000256" key="18">
    <source>
        <dbReference type="SAM" id="Coils"/>
    </source>
</evidence>
<evidence type="ECO:0000256" key="16">
    <source>
        <dbReference type="ARBA" id="ARBA00048679"/>
    </source>
</evidence>
<dbReference type="PROSITE" id="PS50081">
    <property type="entry name" value="ZF_DAG_PE_2"/>
    <property type="match status" value="1"/>
</dbReference>
<dbReference type="GO" id="GO:0004674">
    <property type="term" value="F:protein serine/threonine kinase activity"/>
    <property type="evidence" value="ECO:0007669"/>
    <property type="project" value="UniProtKB-KW"/>
</dbReference>
<dbReference type="PANTHER" id="PTHR22988:SF71">
    <property type="entry name" value="CITRON RHO-INTERACTING KINASE"/>
    <property type="match status" value="1"/>
</dbReference>
<dbReference type="GO" id="GO:0005856">
    <property type="term" value="C:cytoskeleton"/>
    <property type="evidence" value="ECO:0007669"/>
    <property type="project" value="TreeGrafter"/>
</dbReference>
<dbReference type="InterPro" id="IPR002219">
    <property type="entry name" value="PKC_DAG/PE"/>
</dbReference>
<keyword evidence="23" id="KW-1185">Reference proteome</keyword>
<dbReference type="SMART" id="SM00036">
    <property type="entry name" value="CNH"/>
    <property type="match status" value="1"/>
</dbReference>
<dbReference type="PROSITE" id="PS51285">
    <property type="entry name" value="AGC_KINASE_CTER"/>
    <property type="match status" value="1"/>
</dbReference>
<dbReference type="InterPro" id="IPR011009">
    <property type="entry name" value="Kinase-like_dom_sf"/>
</dbReference>
<evidence type="ECO:0000256" key="11">
    <source>
        <dbReference type="ARBA" id="ARBA00022777"/>
    </source>
</evidence>
<feature type="coiled-coil region" evidence="18">
    <location>
        <begin position="532"/>
        <end position="594"/>
    </location>
</feature>
<keyword evidence="6" id="KW-0597">Phosphoprotein</keyword>
<dbReference type="SUPFAM" id="SSF57889">
    <property type="entry name" value="Cysteine-rich domain"/>
    <property type="match status" value="1"/>
</dbReference>
<dbReference type="SUPFAM" id="SSF50978">
    <property type="entry name" value="WD40 repeat-like"/>
    <property type="match status" value="1"/>
</dbReference>
<evidence type="ECO:0000256" key="13">
    <source>
        <dbReference type="ARBA" id="ARBA00022840"/>
    </source>
</evidence>
<keyword evidence="9 17" id="KW-0547">Nucleotide-binding</keyword>
<comment type="subcellular location">
    <subcellularLocation>
        <location evidence="2">Cytoplasm</location>
    </subcellularLocation>
</comment>
<dbReference type="InterPro" id="IPR050839">
    <property type="entry name" value="Rho-assoc_Ser/Thr_Kinase"/>
</dbReference>
<dbReference type="PROSITE" id="PS00479">
    <property type="entry name" value="ZF_DAG_PE_1"/>
    <property type="match status" value="1"/>
</dbReference>
<evidence type="ECO:0000256" key="3">
    <source>
        <dbReference type="ARBA" id="ARBA00012513"/>
    </source>
</evidence>
<feature type="coiled-coil region" evidence="18">
    <location>
        <begin position="619"/>
        <end position="646"/>
    </location>
</feature>
<dbReference type="SMART" id="SM00109">
    <property type="entry name" value="C1"/>
    <property type="match status" value="1"/>
</dbReference>
<dbReference type="PROSITE" id="PS50219">
    <property type="entry name" value="CNH"/>
    <property type="match status" value="1"/>
</dbReference>
<dbReference type="InterPro" id="IPR000961">
    <property type="entry name" value="AGC-kinase_C"/>
</dbReference>
<feature type="domain" description="CNH" evidence="21">
    <location>
        <begin position="1378"/>
        <end position="1684"/>
    </location>
</feature>
<evidence type="ECO:0000256" key="15">
    <source>
        <dbReference type="ARBA" id="ARBA00047899"/>
    </source>
</evidence>
<dbReference type="GeneID" id="112693192"/>
<evidence type="ECO:0000313" key="24">
    <source>
        <dbReference type="RefSeq" id="XP_025423933.1"/>
    </source>
</evidence>
<dbReference type="InterPro" id="IPR017441">
    <property type="entry name" value="Protein_kinase_ATP_BS"/>
</dbReference>
<keyword evidence="12" id="KW-0862">Zinc</keyword>
<dbReference type="InterPro" id="IPR046349">
    <property type="entry name" value="C1-like_sf"/>
</dbReference>
<feature type="domain" description="AGC-kinase C-terminal" evidence="22">
    <location>
        <begin position="347"/>
        <end position="417"/>
    </location>
</feature>
<evidence type="ECO:0000256" key="2">
    <source>
        <dbReference type="ARBA" id="ARBA00004496"/>
    </source>
</evidence>
<feature type="coiled-coil region" evidence="18">
    <location>
        <begin position="680"/>
        <end position="1030"/>
    </location>
</feature>
<evidence type="ECO:0000313" key="23">
    <source>
        <dbReference type="Proteomes" id="UP000694846"/>
    </source>
</evidence>
<comment type="catalytic activity">
    <reaction evidence="16">
        <text>L-seryl-[protein] + ATP = O-phospho-L-seryl-[protein] + ADP + H(+)</text>
        <dbReference type="Rhea" id="RHEA:17989"/>
        <dbReference type="Rhea" id="RHEA-COMP:9863"/>
        <dbReference type="Rhea" id="RHEA-COMP:11604"/>
        <dbReference type="ChEBI" id="CHEBI:15378"/>
        <dbReference type="ChEBI" id="CHEBI:29999"/>
        <dbReference type="ChEBI" id="CHEBI:30616"/>
        <dbReference type="ChEBI" id="CHEBI:83421"/>
        <dbReference type="ChEBI" id="CHEBI:456216"/>
        <dbReference type="EC" id="2.7.11.1"/>
    </reaction>
</comment>
<dbReference type="GO" id="GO:0008270">
    <property type="term" value="F:zinc ion binding"/>
    <property type="evidence" value="ECO:0007669"/>
    <property type="project" value="UniProtKB-KW"/>
</dbReference>
<dbReference type="Gene3D" id="3.30.60.20">
    <property type="match status" value="1"/>
</dbReference>
<evidence type="ECO:0000256" key="4">
    <source>
        <dbReference type="ARBA" id="ARBA00022490"/>
    </source>
</evidence>
<evidence type="ECO:0000256" key="12">
    <source>
        <dbReference type="ARBA" id="ARBA00022833"/>
    </source>
</evidence>
<dbReference type="InterPro" id="IPR001849">
    <property type="entry name" value="PH_domain"/>
</dbReference>
<dbReference type="FunFam" id="3.30.200.20:FF:000017">
    <property type="entry name" value="Non-specific serine/threonine protein kinase"/>
    <property type="match status" value="1"/>
</dbReference>
<feature type="domain" description="Phorbol-ester/DAG-type" evidence="20">
    <location>
        <begin position="1166"/>
        <end position="1216"/>
    </location>
</feature>
<evidence type="ECO:0000259" key="21">
    <source>
        <dbReference type="PROSITE" id="PS50219"/>
    </source>
</evidence>
<evidence type="ECO:0000256" key="6">
    <source>
        <dbReference type="ARBA" id="ARBA00022553"/>
    </source>
</evidence>
<feature type="binding site" evidence="17">
    <location>
        <position position="110"/>
    </location>
    <ligand>
        <name>ATP</name>
        <dbReference type="ChEBI" id="CHEBI:30616"/>
    </ligand>
</feature>
<dbReference type="InterPro" id="IPR008271">
    <property type="entry name" value="Ser/Thr_kinase_AS"/>
</dbReference>
<dbReference type="Proteomes" id="UP000694846">
    <property type="component" value="Unplaced"/>
</dbReference>
<dbReference type="GO" id="GO:0005524">
    <property type="term" value="F:ATP binding"/>
    <property type="evidence" value="ECO:0007669"/>
    <property type="project" value="UniProtKB-UniRule"/>
</dbReference>
<accession>A0A8B8GLK2</accession>
<dbReference type="SMART" id="SM00233">
    <property type="entry name" value="PH"/>
    <property type="match status" value="1"/>
</dbReference>
<keyword evidence="8" id="KW-0479">Metal-binding</keyword>
<dbReference type="OrthoDB" id="5919042at2759"/>
<evidence type="ECO:0000259" key="19">
    <source>
        <dbReference type="PROSITE" id="PS50011"/>
    </source>
</evidence>
<gene>
    <name evidence="24 25" type="primary">LOC112693192</name>
</gene>
<dbReference type="PROSITE" id="PS00107">
    <property type="entry name" value="PROTEIN_KINASE_ATP"/>
    <property type="match status" value="1"/>
</dbReference>
<reference evidence="24 25" key="1">
    <citation type="submission" date="2025-04" db="UniProtKB">
        <authorList>
            <consortium name="RefSeq"/>
        </authorList>
    </citation>
    <scope>IDENTIFICATION</scope>
    <source>
        <tissue evidence="24 25">Whole body</tissue>
    </source>
</reference>
<dbReference type="InterPro" id="IPR000719">
    <property type="entry name" value="Prot_kinase_dom"/>
</dbReference>
<dbReference type="InterPro" id="IPR001180">
    <property type="entry name" value="CNH_dom"/>
</dbReference>
<evidence type="ECO:0000256" key="17">
    <source>
        <dbReference type="PROSITE-ProRule" id="PRU10141"/>
    </source>
</evidence>
<evidence type="ECO:0000259" key="22">
    <source>
        <dbReference type="PROSITE" id="PS51285"/>
    </source>
</evidence>
<dbReference type="RefSeq" id="XP_025423934.1">
    <property type="nucleotide sequence ID" value="XM_025568149.1"/>
</dbReference>
<dbReference type="FunFam" id="1.10.510.10:FF:000751">
    <property type="entry name" value="Non-specific serine/threonine protein kinase"/>
    <property type="match status" value="1"/>
</dbReference>
<keyword evidence="14 18" id="KW-0175">Coiled coil</keyword>
<keyword evidence="10" id="KW-0863">Zinc-finger</keyword>
<evidence type="ECO:0000256" key="7">
    <source>
        <dbReference type="ARBA" id="ARBA00022679"/>
    </source>
</evidence>
<name>A0A8B8GLK2_9HEMI</name>
<keyword evidence="5" id="KW-0723">Serine/threonine-protein kinase</keyword>
<evidence type="ECO:0000256" key="8">
    <source>
        <dbReference type="ARBA" id="ARBA00022723"/>
    </source>
</evidence>
<comment type="catalytic activity">
    <reaction evidence="15">
        <text>L-threonyl-[protein] + ATP = O-phospho-L-threonyl-[protein] + ADP + H(+)</text>
        <dbReference type="Rhea" id="RHEA:46608"/>
        <dbReference type="Rhea" id="RHEA-COMP:11060"/>
        <dbReference type="Rhea" id="RHEA-COMP:11605"/>
        <dbReference type="ChEBI" id="CHEBI:15378"/>
        <dbReference type="ChEBI" id="CHEBI:30013"/>
        <dbReference type="ChEBI" id="CHEBI:30616"/>
        <dbReference type="ChEBI" id="CHEBI:61977"/>
        <dbReference type="ChEBI" id="CHEBI:456216"/>
        <dbReference type="EC" id="2.7.11.1"/>
    </reaction>
</comment>
<dbReference type="Pfam" id="PF00780">
    <property type="entry name" value="CNH"/>
    <property type="match status" value="1"/>
</dbReference>
<evidence type="ECO:0000256" key="14">
    <source>
        <dbReference type="ARBA" id="ARBA00023054"/>
    </source>
</evidence>
<dbReference type="PROSITE" id="PS00108">
    <property type="entry name" value="PROTEIN_KINASE_ST"/>
    <property type="match status" value="1"/>
</dbReference>
<dbReference type="GO" id="GO:0031032">
    <property type="term" value="P:actomyosin structure organization"/>
    <property type="evidence" value="ECO:0007669"/>
    <property type="project" value="TreeGrafter"/>
</dbReference>
<keyword evidence="4" id="KW-0963">Cytoplasm</keyword>
<dbReference type="Pfam" id="PF00069">
    <property type="entry name" value="Pkinase"/>
    <property type="match status" value="1"/>
</dbReference>
<feature type="domain" description="Protein kinase" evidence="19">
    <location>
        <begin position="81"/>
        <end position="346"/>
    </location>
</feature>
<organism evidence="23 24">
    <name type="scientific">Sipha flava</name>
    <name type="common">yellow sugarcane aphid</name>
    <dbReference type="NCBI Taxonomy" id="143950"/>
    <lineage>
        <taxon>Eukaryota</taxon>
        <taxon>Metazoa</taxon>
        <taxon>Ecdysozoa</taxon>
        <taxon>Arthropoda</taxon>
        <taxon>Hexapoda</taxon>
        <taxon>Insecta</taxon>
        <taxon>Pterygota</taxon>
        <taxon>Neoptera</taxon>
        <taxon>Paraneoptera</taxon>
        <taxon>Hemiptera</taxon>
        <taxon>Sternorrhyncha</taxon>
        <taxon>Aphidomorpha</taxon>
        <taxon>Aphidoidea</taxon>
        <taxon>Aphididae</taxon>
        <taxon>Sipha</taxon>
    </lineage>
</organism>
<dbReference type="PANTHER" id="PTHR22988">
    <property type="entry name" value="MYOTONIC DYSTROPHY S/T KINASE-RELATED"/>
    <property type="match status" value="1"/>
</dbReference>
<evidence type="ECO:0000259" key="20">
    <source>
        <dbReference type="PROSITE" id="PS50081"/>
    </source>
</evidence>
<evidence type="ECO:0000256" key="10">
    <source>
        <dbReference type="ARBA" id="ARBA00022771"/>
    </source>
</evidence>
<proteinExistence type="predicted"/>
<dbReference type="SUPFAM" id="SSF56112">
    <property type="entry name" value="Protein kinase-like (PK-like)"/>
    <property type="match status" value="1"/>
</dbReference>
<dbReference type="Gene3D" id="3.30.200.20">
    <property type="entry name" value="Phosphorylase Kinase, domain 1"/>
    <property type="match status" value="1"/>
</dbReference>
<dbReference type="InterPro" id="IPR036322">
    <property type="entry name" value="WD40_repeat_dom_sf"/>
</dbReference>
<dbReference type="SMART" id="SM00220">
    <property type="entry name" value="S_TKc"/>
    <property type="match status" value="1"/>
</dbReference>
<keyword evidence="11" id="KW-0418">Kinase</keyword>
<comment type="cofactor">
    <cofactor evidence="1">
        <name>Mg(2+)</name>
        <dbReference type="ChEBI" id="CHEBI:18420"/>
    </cofactor>
</comment>
<evidence type="ECO:0000256" key="9">
    <source>
        <dbReference type="ARBA" id="ARBA00022741"/>
    </source>
</evidence>
<dbReference type="GO" id="GO:0005737">
    <property type="term" value="C:cytoplasm"/>
    <property type="evidence" value="ECO:0007669"/>
    <property type="project" value="UniProtKB-SubCell"/>
</dbReference>
<feature type="coiled-coil region" evidence="18">
    <location>
        <begin position="430"/>
        <end position="485"/>
    </location>
</feature>
<protein>
    <recommendedName>
        <fullName evidence="3">non-specific serine/threonine protein kinase</fullName>
        <ecNumber evidence="3">2.7.11.1</ecNumber>
    </recommendedName>
</protein>
<evidence type="ECO:0000313" key="25">
    <source>
        <dbReference type="RefSeq" id="XP_025423934.1"/>
    </source>
</evidence>
<keyword evidence="7" id="KW-0808">Transferase</keyword>
<dbReference type="PROSITE" id="PS50011">
    <property type="entry name" value="PROTEIN_KINASE_DOM"/>
    <property type="match status" value="1"/>
</dbReference>
<dbReference type="EC" id="2.7.11.1" evidence="3"/>
<evidence type="ECO:0000256" key="5">
    <source>
        <dbReference type="ARBA" id="ARBA00022527"/>
    </source>
</evidence>
<keyword evidence="13 17" id="KW-0067">ATP-binding</keyword>
<dbReference type="RefSeq" id="XP_025423933.1">
    <property type="nucleotide sequence ID" value="XM_025568148.1"/>
</dbReference>
<evidence type="ECO:0000256" key="1">
    <source>
        <dbReference type="ARBA" id="ARBA00001946"/>
    </source>
</evidence>